<reference evidence="1 2" key="1">
    <citation type="journal article" date="2018" name="Evol. Lett.">
        <title>Horizontal gene cluster transfer increased hallucinogenic mushroom diversity.</title>
        <authorList>
            <person name="Reynolds H.T."/>
            <person name="Vijayakumar V."/>
            <person name="Gluck-Thaler E."/>
            <person name="Korotkin H.B."/>
            <person name="Matheny P.B."/>
            <person name="Slot J.C."/>
        </authorList>
    </citation>
    <scope>NUCLEOTIDE SEQUENCE [LARGE SCALE GENOMIC DNA]</scope>
    <source>
        <strain evidence="1 2">2629</strain>
    </source>
</reference>
<comment type="caution">
    <text evidence="1">The sequence shown here is derived from an EMBL/GenBank/DDBJ whole genome shotgun (WGS) entry which is preliminary data.</text>
</comment>
<dbReference type="InParanoid" id="A0A409WJA3"/>
<proteinExistence type="predicted"/>
<accession>A0A409WJA3</accession>
<dbReference type="AlphaFoldDB" id="A0A409WJA3"/>
<gene>
    <name evidence="1" type="ORF">CVT24_002056</name>
</gene>
<evidence type="ECO:0000313" key="1">
    <source>
        <dbReference type="EMBL" id="PPQ78604.1"/>
    </source>
</evidence>
<dbReference type="EMBL" id="NHTK01005456">
    <property type="protein sequence ID" value="PPQ78604.1"/>
    <property type="molecule type" value="Genomic_DNA"/>
</dbReference>
<name>A0A409WJA3_9AGAR</name>
<sequence>MLIRNSDQPLSSMLIMLWRHSTQFPLHLSSHILPALQPVDSDDEFIVDNLHKSPSATLRRVINSIQRDLCRCFTDSISQLYTEFMEMLDTEVGCVVNATNTVVKYLMGKHHSEEDEDDMH</sequence>
<dbReference type="Proteomes" id="UP000284842">
    <property type="component" value="Unassembled WGS sequence"/>
</dbReference>
<keyword evidence="2" id="KW-1185">Reference proteome</keyword>
<organism evidence="1 2">
    <name type="scientific">Panaeolus cyanescens</name>
    <dbReference type="NCBI Taxonomy" id="181874"/>
    <lineage>
        <taxon>Eukaryota</taxon>
        <taxon>Fungi</taxon>
        <taxon>Dikarya</taxon>
        <taxon>Basidiomycota</taxon>
        <taxon>Agaricomycotina</taxon>
        <taxon>Agaricomycetes</taxon>
        <taxon>Agaricomycetidae</taxon>
        <taxon>Agaricales</taxon>
        <taxon>Agaricineae</taxon>
        <taxon>Galeropsidaceae</taxon>
        <taxon>Panaeolus</taxon>
    </lineage>
</organism>
<evidence type="ECO:0000313" key="2">
    <source>
        <dbReference type="Proteomes" id="UP000284842"/>
    </source>
</evidence>
<protein>
    <submittedName>
        <fullName evidence="1">Uncharacterized protein</fullName>
    </submittedName>
</protein>